<protein>
    <submittedName>
        <fullName evidence="2">Putative DCC family thiol-disulfide oxidoreductase YuxK</fullName>
    </submittedName>
</protein>
<dbReference type="RefSeq" id="WP_106350580.1">
    <property type="nucleotide sequence ID" value="NZ_PVUE01000020.1"/>
</dbReference>
<evidence type="ECO:0000256" key="1">
    <source>
        <dbReference type="SAM" id="MobiDB-lite"/>
    </source>
</evidence>
<keyword evidence="3" id="KW-1185">Reference proteome</keyword>
<dbReference type="Proteomes" id="UP000237752">
    <property type="component" value="Unassembled WGS sequence"/>
</dbReference>
<organism evidence="2 3">
    <name type="scientific">Antricoccus suffuscus</name>
    <dbReference type="NCBI Taxonomy" id="1629062"/>
    <lineage>
        <taxon>Bacteria</taxon>
        <taxon>Bacillati</taxon>
        <taxon>Actinomycetota</taxon>
        <taxon>Actinomycetes</taxon>
        <taxon>Geodermatophilales</taxon>
        <taxon>Antricoccaceae</taxon>
        <taxon>Antricoccus</taxon>
    </lineage>
</organism>
<name>A0A2T0ZQH8_9ACTN</name>
<proteinExistence type="predicted"/>
<dbReference type="OrthoDB" id="9813713at2"/>
<evidence type="ECO:0000313" key="3">
    <source>
        <dbReference type="Proteomes" id="UP000237752"/>
    </source>
</evidence>
<reference evidence="2 3" key="1">
    <citation type="submission" date="2018-03" db="EMBL/GenBank/DDBJ databases">
        <title>Genomic Encyclopedia of Archaeal and Bacterial Type Strains, Phase II (KMG-II): from individual species to whole genera.</title>
        <authorList>
            <person name="Goeker M."/>
        </authorList>
    </citation>
    <scope>NUCLEOTIDE SEQUENCE [LARGE SCALE GENOMIC DNA]</scope>
    <source>
        <strain evidence="2 3">DSM 100065</strain>
    </source>
</reference>
<comment type="caution">
    <text evidence="2">The sequence shown here is derived from an EMBL/GenBank/DDBJ whole genome shotgun (WGS) entry which is preliminary data.</text>
</comment>
<dbReference type="Pfam" id="PF04134">
    <property type="entry name" value="DCC1-like"/>
    <property type="match status" value="1"/>
</dbReference>
<gene>
    <name evidence="2" type="ORF">CLV47_12040</name>
</gene>
<dbReference type="InterPro" id="IPR007263">
    <property type="entry name" value="DCC1-like"/>
</dbReference>
<evidence type="ECO:0000313" key="2">
    <source>
        <dbReference type="EMBL" id="PRZ38573.1"/>
    </source>
</evidence>
<accession>A0A2T0ZQH8</accession>
<dbReference type="GO" id="GO:0015035">
    <property type="term" value="F:protein-disulfide reductase activity"/>
    <property type="evidence" value="ECO:0007669"/>
    <property type="project" value="InterPro"/>
</dbReference>
<sequence length="144" mass="15602">MSGRTRPVLVYDGDCGICTKCVSFVERHLSKDIDIVAWQHADLPSLRLSQAECEEAVQWVSSSGAVSSAHIAIGELLKDSGALWWPFGLLLQTPPFRWVASVAYKWIAKNRDRLPGGTPACAMPAHLRPGATRPAADQPEPPAA</sequence>
<dbReference type="EMBL" id="PVUE01000020">
    <property type="protein sequence ID" value="PRZ38573.1"/>
    <property type="molecule type" value="Genomic_DNA"/>
</dbReference>
<dbReference type="AlphaFoldDB" id="A0A2T0ZQH8"/>
<feature type="region of interest" description="Disordered" evidence="1">
    <location>
        <begin position="118"/>
        <end position="144"/>
    </location>
</feature>